<dbReference type="GeneTree" id="ENSGT00910000147531"/>
<reference evidence="1" key="2">
    <citation type="submission" date="2025-08" db="UniProtKB">
        <authorList>
            <consortium name="Ensembl"/>
        </authorList>
    </citation>
    <scope>IDENTIFICATION</scope>
</reference>
<accession>A0A2R9BCS7</accession>
<organism evidence="1 2">
    <name type="scientific">Pan paniscus</name>
    <name type="common">Pygmy chimpanzee</name>
    <name type="synonym">Bonobo</name>
    <dbReference type="NCBI Taxonomy" id="9597"/>
    <lineage>
        <taxon>Eukaryota</taxon>
        <taxon>Metazoa</taxon>
        <taxon>Chordata</taxon>
        <taxon>Craniata</taxon>
        <taxon>Vertebrata</taxon>
        <taxon>Euteleostomi</taxon>
        <taxon>Mammalia</taxon>
        <taxon>Eutheria</taxon>
        <taxon>Euarchontoglires</taxon>
        <taxon>Primates</taxon>
        <taxon>Haplorrhini</taxon>
        <taxon>Catarrhini</taxon>
        <taxon>Hominidae</taxon>
        <taxon>Pan</taxon>
    </lineage>
</organism>
<dbReference type="Ensembl" id="ENSPPAT00000050254.1">
    <property type="protein sequence ID" value="ENSPPAP00000027414.1"/>
    <property type="gene ID" value="ENSPPAG00000036787.1"/>
</dbReference>
<dbReference type="Proteomes" id="UP000240080">
    <property type="component" value="Chromosome 3"/>
</dbReference>
<proteinExistence type="predicted"/>
<sequence length="41" mass="4767">MMSRAFSLSAMESCERKNRCFSQANRFLDVFCPFIDQSALE</sequence>
<reference evidence="1 2" key="1">
    <citation type="journal article" date="2012" name="Nature">
        <title>The bonobo genome compared with the chimpanzee and human genomes.</title>
        <authorList>
            <person name="Prufer K."/>
            <person name="Munch K."/>
            <person name="Hellmann I."/>
            <person name="Akagi K."/>
            <person name="Miller J.R."/>
            <person name="Walenz B."/>
            <person name="Koren S."/>
            <person name="Sutton G."/>
            <person name="Kodira C."/>
            <person name="Winer R."/>
            <person name="Knight J.R."/>
            <person name="Mullikin J.C."/>
            <person name="Meader S.J."/>
            <person name="Ponting C.P."/>
            <person name="Lunter G."/>
            <person name="Higashino S."/>
            <person name="Hobolth A."/>
            <person name="Dutheil J."/>
            <person name="Karakoc E."/>
            <person name="Alkan C."/>
            <person name="Sajjadian S."/>
            <person name="Catacchio C.R."/>
            <person name="Ventura M."/>
            <person name="Marques-Bonet T."/>
            <person name="Eichler E.E."/>
            <person name="Andre C."/>
            <person name="Atencia R."/>
            <person name="Mugisha L."/>
            <person name="Junhold J."/>
            <person name="Patterson N."/>
            <person name="Siebauer M."/>
            <person name="Good J.M."/>
            <person name="Fischer A."/>
            <person name="Ptak S.E."/>
            <person name="Lachmann M."/>
            <person name="Symer D.E."/>
            <person name="Mailund T."/>
            <person name="Schierup M.H."/>
            <person name="Andres A.M."/>
            <person name="Kelso J."/>
            <person name="Paabo S."/>
        </authorList>
    </citation>
    <scope>NUCLEOTIDE SEQUENCE [LARGE SCALE GENOMIC DNA]</scope>
</reference>
<keyword evidence="2" id="KW-1185">Reference proteome</keyword>
<reference evidence="1" key="3">
    <citation type="submission" date="2025-09" db="UniProtKB">
        <authorList>
            <consortium name="Ensembl"/>
        </authorList>
    </citation>
    <scope>IDENTIFICATION</scope>
</reference>
<evidence type="ECO:0000313" key="1">
    <source>
        <dbReference type="Ensembl" id="ENSPPAP00000027414.1"/>
    </source>
</evidence>
<name>A0A2R9BCS7_PANPA</name>
<protein>
    <submittedName>
        <fullName evidence="1">Uncharacterized protein</fullName>
    </submittedName>
</protein>
<evidence type="ECO:0000313" key="2">
    <source>
        <dbReference type="Proteomes" id="UP000240080"/>
    </source>
</evidence>
<dbReference type="EMBL" id="AJFE02110540">
    <property type="status" value="NOT_ANNOTATED_CDS"/>
    <property type="molecule type" value="Genomic_DNA"/>
</dbReference>
<dbReference type="AlphaFoldDB" id="A0A2R9BCS7"/>